<evidence type="ECO:0000259" key="7">
    <source>
        <dbReference type="Pfam" id="PF00501"/>
    </source>
</evidence>
<organism evidence="9 10">
    <name type="scientific">Cupriavidus gilardii</name>
    <dbReference type="NCBI Taxonomy" id="82541"/>
    <lineage>
        <taxon>Bacteria</taxon>
        <taxon>Pseudomonadati</taxon>
        <taxon>Pseudomonadota</taxon>
        <taxon>Betaproteobacteria</taxon>
        <taxon>Burkholderiales</taxon>
        <taxon>Burkholderiaceae</taxon>
        <taxon>Cupriavidus</taxon>
    </lineage>
</organism>
<dbReference type="Proteomes" id="UP001056648">
    <property type="component" value="Chromosome 1"/>
</dbReference>
<feature type="domain" description="AMP-dependent synthetase/ligase" evidence="7">
    <location>
        <begin position="40"/>
        <end position="346"/>
    </location>
</feature>
<evidence type="ECO:0000256" key="5">
    <source>
        <dbReference type="ARBA" id="ARBA00039545"/>
    </source>
</evidence>
<evidence type="ECO:0000256" key="6">
    <source>
        <dbReference type="ARBA" id="ARBA00042773"/>
    </source>
</evidence>
<protein>
    <recommendedName>
        <fullName evidence="5">Long-chain-fatty-acid--CoA ligase</fullName>
        <ecNumber evidence="4">6.2.1.3</ecNumber>
    </recommendedName>
    <alternativeName>
        <fullName evidence="6">Long-chain acyl-CoA synthetase</fullName>
    </alternativeName>
</protein>
<accession>A0ABY4VLN5</accession>
<name>A0ABY4VLN5_9BURK</name>
<feature type="domain" description="AMP-binding enzyme C-terminal" evidence="8">
    <location>
        <begin position="451"/>
        <end position="496"/>
    </location>
</feature>
<evidence type="ECO:0000313" key="10">
    <source>
        <dbReference type="Proteomes" id="UP001056648"/>
    </source>
</evidence>
<dbReference type="InterPro" id="IPR050237">
    <property type="entry name" value="ATP-dep_AMP-bd_enzyme"/>
</dbReference>
<evidence type="ECO:0000256" key="1">
    <source>
        <dbReference type="ARBA" id="ARBA00004170"/>
    </source>
</evidence>
<dbReference type="InterPro" id="IPR042099">
    <property type="entry name" value="ANL_N_sf"/>
</dbReference>
<reference evidence="9" key="1">
    <citation type="submission" date="2022-06" db="EMBL/GenBank/DDBJ databases">
        <title>Complete genome sequence and characterization of Cupriavidus gilardii QJ1 isolated from contaminating cells.</title>
        <authorList>
            <person name="Qi J."/>
        </authorList>
    </citation>
    <scope>NUCLEOTIDE SEQUENCE</scope>
    <source>
        <strain evidence="9">QJ1</strain>
    </source>
</reference>
<proteinExistence type="predicted"/>
<evidence type="ECO:0000256" key="3">
    <source>
        <dbReference type="ARBA" id="ARBA00022598"/>
    </source>
</evidence>
<dbReference type="Gene3D" id="3.40.50.12780">
    <property type="entry name" value="N-terminal domain of ligase-like"/>
    <property type="match status" value="1"/>
</dbReference>
<comment type="subcellular location">
    <subcellularLocation>
        <location evidence="1">Membrane</location>
        <topology evidence="1">Peripheral membrane protein</topology>
    </subcellularLocation>
</comment>
<dbReference type="Gene3D" id="3.30.300.30">
    <property type="match status" value="1"/>
</dbReference>
<dbReference type="InterPro" id="IPR000873">
    <property type="entry name" value="AMP-dep_synth/lig_dom"/>
</dbReference>
<keyword evidence="10" id="KW-1185">Reference proteome</keyword>
<dbReference type="EMBL" id="CP098735">
    <property type="protein sequence ID" value="USE78124.1"/>
    <property type="molecule type" value="Genomic_DNA"/>
</dbReference>
<dbReference type="PANTHER" id="PTHR43767">
    <property type="entry name" value="LONG-CHAIN-FATTY-ACID--COA LIGASE"/>
    <property type="match status" value="1"/>
</dbReference>
<keyword evidence="3" id="KW-0436">Ligase</keyword>
<dbReference type="InterPro" id="IPR025110">
    <property type="entry name" value="AMP-bd_C"/>
</dbReference>
<evidence type="ECO:0000313" key="9">
    <source>
        <dbReference type="EMBL" id="USE78124.1"/>
    </source>
</evidence>
<comment type="pathway">
    <text evidence="2">Lipid metabolism; fatty acid beta-oxidation.</text>
</comment>
<evidence type="ECO:0000256" key="2">
    <source>
        <dbReference type="ARBA" id="ARBA00005005"/>
    </source>
</evidence>
<dbReference type="Pfam" id="PF13193">
    <property type="entry name" value="AMP-binding_C"/>
    <property type="match status" value="1"/>
</dbReference>
<gene>
    <name evidence="9" type="ORF">NDR89_03515</name>
</gene>
<dbReference type="PANTHER" id="PTHR43767:SF8">
    <property type="entry name" value="LONG-CHAIN-FATTY-ACID--COA LIGASE"/>
    <property type="match status" value="1"/>
</dbReference>
<dbReference type="Pfam" id="PF00501">
    <property type="entry name" value="AMP-binding"/>
    <property type="match status" value="1"/>
</dbReference>
<dbReference type="SUPFAM" id="SSF56801">
    <property type="entry name" value="Acetyl-CoA synthetase-like"/>
    <property type="match status" value="1"/>
</dbReference>
<sequence length="529" mass="55668">MPVSRIPRRSRQQNFAARAASAAAANPSAGTLPLIAHTRGDQIVAYREGAPVTVARFLADVRDLASRLPAGRHVFNMCADRYLFTVGLCASLLADKISLLPPAHTPEMVRELATFAPDTFCLYDGAGCHCNAGCHAEDVAGGASGAGLPSMRVTLPARYEAPGDDTVAVTIPRIPADRTLAYLFTSGSTGLPMPHRKSWGAMVRNARAAATRLGIDALAGATLVGTVPAQHMYGLECTVMLALHGGVALSAAHPFYPYDVAAALAAVPAPRVLVASPVHLRTLQLSPVQLPALARLLSATAPLAPRLARDIEARTGAPLLEIYGSTETGHIATRRTAHDAAWQLLPGVALRLERARGAQAAADSDDADDGPVWLAGGAHLAQPVALNDAIEPLDAHRFLLHGRKADLIKIAGKRTSLAYLNHHLNAIPGVVDGVFHLPRSEPPGGLGKEARLTALVVAPGLNAADIVQALRARIDPVFLPRRVFFVDSLPRNATGKLPRDLLEPLVARLQGGQAARRDDRAPTTVLGPA</sequence>
<evidence type="ECO:0000259" key="8">
    <source>
        <dbReference type="Pfam" id="PF13193"/>
    </source>
</evidence>
<evidence type="ECO:0000256" key="4">
    <source>
        <dbReference type="ARBA" id="ARBA00026121"/>
    </source>
</evidence>
<dbReference type="InterPro" id="IPR045851">
    <property type="entry name" value="AMP-bd_C_sf"/>
</dbReference>
<dbReference type="EC" id="6.2.1.3" evidence="4"/>